<dbReference type="Pfam" id="PF18140">
    <property type="entry name" value="PCC_BT"/>
    <property type="match status" value="1"/>
</dbReference>
<keyword evidence="9" id="KW-0442">Lipid degradation</keyword>
<sequence length="674" mass="73922">MFRKILIANRGEIACRIIRSAQKMGIATVAVYSEADRNALHVEMADEKVAIGPAPAAESYLKLDKIIEACRQTGAEAVHPGYGFLSENANFAKALAEAGIVFIGPPIGAIEAMGDKITSKKVAKDAGVSVVPGHMGLIESGDEAVRISAEIGLPVMLKASAGGGGKGMRVAWNEQEVREGFDLARREAKSSFGDERIFIEKFVEQPRHIEIQVLADKHGNVIHLGERECSIQRRNQKVIEEAPSSFLDPETRAAMGAQACALAAAVGYETAGTVEFIVDRDRNFYFLEMNTRLQVEHPVTELVTGLDLVELMIRIADGEKLPLAQKDVVLKGWAIEARLYAEDPFRGFLPSTGRLRRYRPPEDAAREGTIIRNDTGVVEGSEITLFYDPMIAKLCTYAEGEGMAAREKAIDVMSDALDAFTITGIRNNIAFLSGLMAHPRFRRGDLSTAFIAEEYGKNFEGAEASDEDLRILAAIATCVQLIERVRLDDLSGRLRPHPGTIRPDWVVLIDGEAVDITITSGMPSIPFDVEMIVDGIEHRVMTAWKPGDLLWHGIVDDKEVFAQIERRGAALRVERRGVARMTQLIRPSVGEIYRHMPEKAVSELDNRLACPMPGIVVSLPVEEGQKVEAGETLATVEAMKMENVLRAERNVVIKKICAAPGDVVAFDQVLIEFE</sequence>
<organism evidence="18 19">
    <name type="scientific">Rhodopseudomonas julia</name>
    <dbReference type="NCBI Taxonomy" id="200617"/>
    <lineage>
        <taxon>Bacteria</taxon>
        <taxon>Pseudomonadati</taxon>
        <taxon>Pseudomonadota</taxon>
        <taxon>Alphaproteobacteria</taxon>
        <taxon>Hyphomicrobiales</taxon>
        <taxon>Nitrobacteraceae</taxon>
        <taxon>Rhodopseudomonas</taxon>
    </lineage>
</organism>
<name>A0ABU0C9L9_9BRAD</name>
<evidence type="ECO:0000256" key="7">
    <source>
        <dbReference type="ARBA" id="ARBA00022840"/>
    </source>
</evidence>
<keyword evidence="7 14" id="KW-0067">ATP-binding</keyword>
<gene>
    <name evidence="18" type="ORF">J2R99_003053</name>
</gene>
<dbReference type="InterPro" id="IPR016185">
    <property type="entry name" value="PreATP-grasp_dom_sf"/>
</dbReference>
<keyword evidence="5" id="KW-0479">Metal-binding</keyword>
<dbReference type="Pfam" id="PF00364">
    <property type="entry name" value="Biotin_lipoyl"/>
    <property type="match status" value="1"/>
</dbReference>
<evidence type="ECO:0000256" key="2">
    <source>
        <dbReference type="ARBA" id="ARBA00005060"/>
    </source>
</evidence>
<evidence type="ECO:0000256" key="6">
    <source>
        <dbReference type="ARBA" id="ARBA00022741"/>
    </source>
</evidence>
<evidence type="ECO:0000256" key="13">
    <source>
        <dbReference type="ARBA" id="ARBA00049495"/>
    </source>
</evidence>
<evidence type="ECO:0000259" key="16">
    <source>
        <dbReference type="PROSITE" id="PS50975"/>
    </source>
</evidence>
<dbReference type="Proteomes" id="UP001230253">
    <property type="component" value="Unassembled WGS sequence"/>
</dbReference>
<comment type="pathway">
    <text evidence="2">Metabolic intermediate metabolism; propanoyl-CoA degradation; succinyl-CoA from propanoyl-CoA: step 1/3.</text>
</comment>
<dbReference type="PROSITE" id="PS50979">
    <property type="entry name" value="BC"/>
    <property type="match status" value="1"/>
</dbReference>
<dbReference type="GO" id="GO:0004658">
    <property type="term" value="F:propionyl-CoA carboxylase activity"/>
    <property type="evidence" value="ECO:0007669"/>
    <property type="project" value="UniProtKB-EC"/>
</dbReference>
<dbReference type="PANTHER" id="PTHR18866:SF33">
    <property type="entry name" value="METHYLCROTONOYL-COA CARBOXYLASE SUBUNIT ALPHA, MITOCHONDRIAL-RELATED"/>
    <property type="match status" value="1"/>
</dbReference>
<evidence type="ECO:0000256" key="4">
    <source>
        <dbReference type="ARBA" id="ARBA00022598"/>
    </source>
</evidence>
<comment type="catalytic activity">
    <reaction evidence="13">
        <text>propanoyl-CoA + hydrogencarbonate + ATP = (S)-methylmalonyl-CoA + ADP + phosphate + H(+)</text>
        <dbReference type="Rhea" id="RHEA:23720"/>
        <dbReference type="ChEBI" id="CHEBI:15378"/>
        <dbReference type="ChEBI" id="CHEBI:17544"/>
        <dbReference type="ChEBI" id="CHEBI:30616"/>
        <dbReference type="ChEBI" id="CHEBI:43474"/>
        <dbReference type="ChEBI" id="CHEBI:57327"/>
        <dbReference type="ChEBI" id="CHEBI:57392"/>
        <dbReference type="ChEBI" id="CHEBI:456216"/>
        <dbReference type="EC" id="6.4.1.3"/>
    </reaction>
    <physiologicalReaction direction="left-to-right" evidence="13">
        <dbReference type="Rhea" id="RHEA:23721"/>
    </physiologicalReaction>
</comment>
<dbReference type="EC" id="6.4.1.3" evidence="3"/>
<dbReference type="PROSITE" id="PS00188">
    <property type="entry name" value="BIOTIN"/>
    <property type="match status" value="1"/>
</dbReference>
<evidence type="ECO:0000256" key="3">
    <source>
        <dbReference type="ARBA" id="ARBA00013050"/>
    </source>
</evidence>
<evidence type="ECO:0000256" key="8">
    <source>
        <dbReference type="ARBA" id="ARBA00022842"/>
    </source>
</evidence>
<dbReference type="Pfam" id="PF00289">
    <property type="entry name" value="Biotin_carb_N"/>
    <property type="match status" value="1"/>
</dbReference>
<dbReference type="PROSITE" id="PS50975">
    <property type="entry name" value="ATP_GRASP"/>
    <property type="match status" value="1"/>
</dbReference>
<dbReference type="PANTHER" id="PTHR18866">
    <property type="entry name" value="CARBOXYLASE:PYRUVATE/ACETYL-COA/PROPIONYL-COA CARBOXYLASE"/>
    <property type="match status" value="1"/>
</dbReference>
<dbReference type="Pfam" id="PF02786">
    <property type="entry name" value="CPSase_L_D2"/>
    <property type="match status" value="1"/>
</dbReference>
<dbReference type="CDD" id="cd06850">
    <property type="entry name" value="biotinyl_domain"/>
    <property type="match status" value="1"/>
</dbReference>
<evidence type="ECO:0000256" key="12">
    <source>
        <dbReference type="ARBA" id="ARBA00023267"/>
    </source>
</evidence>
<dbReference type="InterPro" id="IPR011053">
    <property type="entry name" value="Single_hybrid_motif"/>
</dbReference>
<dbReference type="SMART" id="SM00878">
    <property type="entry name" value="Biotin_carb_C"/>
    <property type="match status" value="1"/>
</dbReference>
<evidence type="ECO:0000256" key="14">
    <source>
        <dbReference type="PROSITE-ProRule" id="PRU00409"/>
    </source>
</evidence>
<dbReference type="Gene3D" id="2.40.50.100">
    <property type="match status" value="1"/>
</dbReference>
<keyword evidence="11" id="KW-0464">Manganese</keyword>
<feature type="domain" description="ATP-grasp" evidence="16">
    <location>
        <begin position="120"/>
        <end position="317"/>
    </location>
</feature>
<feature type="domain" description="Biotin carboxylation" evidence="17">
    <location>
        <begin position="1"/>
        <end position="456"/>
    </location>
</feature>
<evidence type="ECO:0000256" key="1">
    <source>
        <dbReference type="ARBA" id="ARBA00001953"/>
    </source>
</evidence>
<dbReference type="InterPro" id="IPR005482">
    <property type="entry name" value="Biotin_COase_C"/>
</dbReference>
<dbReference type="RefSeq" id="WP_307155256.1">
    <property type="nucleotide sequence ID" value="NZ_JAUSUK010000002.1"/>
</dbReference>
<dbReference type="InterPro" id="IPR011761">
    <property type="entry name" value="ATP-grasp"/>
</dbReference>
<evidence type="ECO:0000256" key="11">
    <source>
        <dbReference type="ARBA" id="ARBA00023211"/>
    </source>
</evidence>
<dbReference type="InterPro" id="IPR005481">
    <property type="entry name" value="BC-like_N"/>
</dbReference>
<evidence type="ECO:0000256" key="5">
    <source>
        <dbReference type="ARBA" id="ARBA00022723"/>
    </source>
</evidence>
<dbReference type="NCBIfam" id="NF006367">
    <property type="entry name" value="PRK08591.1"/>
    <property type="match status" value="1"/>
</dbReference>
<comment type="cofactor">
    <cofactor evidence="1">
        <name>biotin</name>
        <dbReference type="ChEBI" id="CHEBI:57586"/>
    </cofactor>
</comment>
<evidence type="ECO:0000256" key="9">
    <source>
        <dbReference type="ARBA" id="ARBA00022963"/>
    </source>
</evidence>
<proteinExistence type="predicted"/>
<dbReference type="InterPro" id="IPR001882">
    <property type="entry name" value="Biotin_BS"/>
</dbReference>
<dbReference type="SUPFAM" id="SSF52440">
    <property type="entry name" value="PreATP-grasp domain"/>
    <property type="match status" value="1"/>
</dbReference>
<evidence type="ECO:0000256" key="10">
    <source>
        <dbReference type="ARBA" id="ARBA00023098"/>
    </source>
</evidence>
<dbReference type="EMBL" id="JAUSUK010000002">
    <property type="protein sequence ID" value="MDQ0327184.1"/>
    <property type="molecule type" value="Genomic_DNA"/>
</dbReference>
<evidence type="ECO:0000259" key="17">
    <source>
        <dbReference type="PROSITE" id="PS50979"/>
    </source>
</evidence>
<dbReference type="InterPro" id="IPR000089">
    <property type="entry name" value="Biotin_lipoyl"/>
</dbReference>
<protein>
    <recommendedName>
        <fullName evidence="3">propionyl-CoA carboxylase</fullName>
        <ecNumber evidence="3">6.4.1.3</ecNumber>
    </recommendedName>
</protein>
<evidence type="ECO:0000313" key="18">
    <source>
        <dbReference type="EMBL" id="MDQ0327184.1"/>
    </source>
</evidence>
<evidence type="ECO:0000313" key="19">
    <source>
        <dbReference type="Proteomes" id="UP001230253"/>
    </source>
</evidence>
<keyword evidence="4 18" id="KW-0436">Ligase</keyword>
<evidence type="ECO:0000259" key="15">
    <source>
        <dbReference type="PROSITE" id="PS50968"/>
    </source>
</evidence>
<keyword evidence="19" id="KW-1185">Reference proteome</keyword>
<reference evidence="18 19" key="1">
    <citation type="submission" date="2023-07" db="EMBL/GenBank/DDBJ databases">
        <title>Genomic Encyclopedia of Type Strains, Phase IV (KMG-IV): sequencing the most valuable type-strain genomes for metagenomic binning, comparative biology and taxonomic classification.</title>
        <authorList>
            <person name="Goeker M."/>
        </authorList>
    </citation>
    <scope>NUCLEOTIDE SEQUENCE [LARGE SCALE GENOMIC DNA]</scope>
    <source>
        <strain evidence="18 19">DSM 11549</strain>
    </source>
</reference>
<dbReference type="Gene3D" id="3.30.700.30">
    <property type="match status" value="1"/>
</dbReference>
<keyword evidence="8" id="KW-0460">Magnesium</keyword>
<dbReference type="InterPro" id="IPR011054">
    <property type="entry name" value="Rudment_hybrid_motif"/>
</dbReference>
<dbReference type="SUPFAM" id="SSF56059">
    <property type="entry name" value="Glutathione synthetase ATP-binding domain-like"/>
    <property type="match status" value="1"/>
</dbReference>
<dbReference type="Gene3D" id="3.30.470.20">
    <property type="entry name" value="ATP-grasp fold, B domain"/>
    <property type="match status" value="1"/>
</dbReference>
<keyword evidence="12" id="KW-0092">Biotin</keyword>
<dbReference type="Pfam" id="PF02785">
    <property type="entry name" value="Biotin_carb_C"/>
    <property type="match status" value="1"/>
</dbReference>
<dbReference type="InterPro" id="IPR005479">
    <property type="entry name" value="CPAse_ATP-bd"/>
</dbReference>
<dbReference type="SUPFAM" id="SSF51246">
    <property type="entry name" value="Rudiment single hybrid motif"/>
    <property type="match status" value="1"/>
</dbReference>
<dbReference type="InterPro" id="IPR041265">
    <property type="entry name" value="PCC_BT"/>
</dbReference>
<feature type="domain" description="Lipoyl-binding" evidence="15">
    <location>
        <begin position="599"/>
        <end position="674"/>
    </location>
</feature>
<dbReference type="InterPro" id="IPR050856">
    <property type="entry name" value="Biotin_carboxylase_complex"/>
</dbReference>
<comment type="caution">
    <text evidence="18">The sequence shown here is derived from an EMBL/GenBank/DDBJ whole genome shotgun (WGS) entry which is preliminary data.</text>
</comment>
<dbReference type="PROSITE" id="PS50968">
    <property type="entry name" value="BIOTINYL_LIPOYL"/>
    <property type="match status" value="1"/>
</dbReference>
<keyword evidence="6 14" id="KW-0547">Nucleotide-binding</keyword>
<accession>A0ABU0C9L9</accession>
<keyword evidence="10" id="KW-0443">Lipid metabolism</keyword>
<dbReference type="InterPro" id="IPR011764">
    <property type="entry name" value="Biotin_carboxylation_dom"/>
</dbReference>
<dbReference type="PROSITE" id="PS00867">
    <property type="entry name" value="CPSASE_2"/>
    <property type="match status" value="1"/>
</dbReference>
<dbReference type="SUPFAM" id="SSF51230">
    <property type="entry name" value="Single hybrid motif"/>
    <property type="match status" value="1"/>
</dbReference>